<comment type="caution">
    <text evidence="2">The sequence shown here is derived from an EMBL/GenBank/DDBJ whole genome shotgun (WGS) entry which is preliminary data.</text>
</comment>
<proteinExistence type="predicted"/>
<dbReference type="InterPro" id="IPR016181">
    <property type="entry name" value="Acyl_CoA_acyltransferase"/>
</dbReference>
<dbReference type="Proteomes" id="UP001291309">
    <property type="component" value="Unassembled WGS sequence"/>
</dbReference>
<feature type="domain" description="N-acetyltransferase" evidence="1">
    <location>
        <begin position="130"/>
        <end position="268"/>
    </location>
</feature>
<organism evidence="2 3">
    <name type="scientific">Hyalangium rubrum</name>
    <dbReference type="NCBI Taxonomy" id="3103134"/>
    <lineage>
        <taxon>Bacteria</taxon>
        <taxon>Pseudomonadati</taxon>
        <taxon>Myxococcota</taxon>
        <taxon>Myxococcia</taxon>
        <taxon>Myxococcales</taxon>
        <taxon>Cystobacterineae</taxon>
        <taxon>Archangiaceae</taxon>
        <taxon>Hyalangium</taxon>
    </lineage>
</organism>
<reference evidence="2 3" key="1">
    <citation type="submission" date="2023-12" db="EMBL/GenBank/DDBJ databases">
        <title>the genome sequence of Hyalangium sp. s54d21.</title>
        <authorList>
            <person name="Zhang X."/>
        </authorList>
    </citation>
    <scope>NUCLEOTIDE SEQUENCE [LARGE SCALE GENOMIC DNA]</scope>
    <source>
        <strain evidence="3">s54d21</strain>
    </source>
</reference>
<dbReference type="InterPro" id="IPR000182">
    <property type="entry name" value="GNAT_dom"/>
</dbReference>
<dbReference type="PROSITE" id="PS51186">
    <property type="entry name" value="GNAT"/>
    <property type="match status" value="1"/>
</dbReference>
<evidence type="ECO:0000259" key="1">
    <source>
        <dbReference type="PROSITE" id="PS51186"/>
    </source>
</evidence>
<dbReference type="SUPFAM" id="SSF55729">
    <property type="entry name" value="Acyl-CoA N-acyltransferases (Nat)"/>
    <property type="match status" value="1"/>
</dbReference>
<protein>
    <submittedName>
        <fullName evidence="2">GNAT family N-acetyltransferase</fullName>
    </submittedName>
</protein>
<accession>A0ABU5H8L8</accession>
<evidence type="ECO:0000313" key="3">
    <source>
        <dbReference type="Proteomes" id="UP001291309"/>
    </source>
</evidence>
<evidence type="ECO:0000313" key="2">
    <source>
        <dbReference type="EMBL" id="MDY7229449.1"/>
    </source>
</evidence>
<dbReference type="EMBL" id="JAXIVS010000008">
    <property type="protein sequence ID" value="MDY7229449.1"/>
    <property type="molecule type" value="Genomic_DNA"/>
</dbReference>
<dbReference type="Gene3D" id="3.40.630.30">
    <property type="match status" value="1"/>
</dbReference>
<dbReference type="Pfam" id="PF00583">
    <property type="entry name" value="Acetyltransf_1"/>
    <property type="match status" value="1"/>
</dbReference>
<keyword evidence="3" id="KW-1185">Reference proteome</keyword>
<gene>
    <name evidence="2" type="ORF">SYV04_23850</name>
</gene>
<sequence length="268" mass="28064">MTDLFTPETLPVLAARIERAQAAQNAACARVASHGVVPLSIAGGQVIFAGAGSPLTQAVALALGQKMTTAEFDQVEALLGREPGPMQIETCPYTDATLLALLAERGYRISEFQQVLVRAIETSEAPPSGVDIRPIRAGEEERWAQVIFEAFTDGAPLDPALVSLMLPATRAEGTTCFMALVDGVPAGGGAVAVHDGIATLAGAGIKVPFRRRGLQTALVRARLAFAAQAGCAMASSSTHPGTTSQRNLERMGFRIAYPKVVLVRSKEG</sequence>
<name>A0ABU5H8L8_9BACT</name>
<dbReference type="RefSeq" id="WP_321548173.1">
    <property type="nucleotide sequence ID" value="NZ_JAXIVS010000008.1"/>
</dbReference>